<dbReference type="Gene3D" id="3.40.50.720">
    <property type="entry name" value="NAD(P)-binding Rossmann-like Domain"/>
    <property type="match status" value="1"/>
</dbReference>
<accession>A0A9P4I350</accession>
<reference evidence="5" key="1">
    <citation type="journal article" date="2020" name="Stud. Mycol.">
        <title>101 Dothideomycetes genomes: a test case for predicting lifestyles and emergence of pathogens.</title>
        <authorList>
            <person name="Haridas S."/>
            <person name="Albert R."/>
            <person name="Binder M."/>
            <person name="Bloem J."/>
            <person name="Labutti K."/>
            <person name="Salamov A."/>
            <person name="Andreopoulos B."/>
            <person name="Baker S."/>
            <person name="Barry K."/>
            <person name="Bills G."/>
            <person name="Bluhm B."/>
            <person name="Cannon C."/>
            <person name="Castanera R."/>
            <person name="Culley D."/>
            <person name="Daum C."/>
            <person name="Ezra D."/>
            <person name="Gonzalez J."/>
            <person name="Henrissat B."/>
            <person name="Kuo A."/>
            <person name="Liang C."/>
            <person name="Lipzen A."/>
            <person name="Lutzoni F."/>
            <person name="Magnuson J."/>
            <person name="Mondo S."/>
            <person name="Nolan M."/>
            <person name="Ohm R."/>
            <person name="Pangilinan J."/>
            <person name="Park H.-J."/>
            <person name="Ramirez L."/>
            <person name="Alfaro M."/>
            <person name="Sun H."/>
            <person name="Tritt A."/>
            <person name="Yoshinaga Y."/>
            <person name="Zwiers L.-H."/>
            <person name="Turgeon B."/>
            <person name="Goodwin S."/>
            <person name="Spatafora J."/>
            <person name="Crous P."/>
            <person name="Grigoriev I."/>
        </authorList>
    </citation>
    <scope>NUCLEOTIDE SEQUENCE</scope>
    <source>
        <strain evidence="5">CBS 133067</strain>
    </source>
</reference>
<dbReference type="PRINTS" id="PR00081">
    <property type="entry name" value="GDHRDH"/>
</dbReference>
<dbReference type="InterPro" id="IPR002347">
    <property type="entry name" value="SDR_fam"/>
</dbReference>
<evidence type="ECO:0000313" key="5">
    <source>
        <dbReference type="EMBL" id="KAF2092628.1"/>
    </source>
</evidence>
<dbReference type="GO" id="GO:0005737">
    <property type="term" value="C:cytoplasm"/>
    <property type="evidence" value="ECO:0007669"/>
    <property type="project" value="TreeGrafter"/>
</dbReference>
<dbReference type="PROSITE" id="PS00061">
    <property type="entry name" value="ADH_SHORT"/>
    <property type="match status" value="1"/>
</dbReference>
<organism evidence="5 6">
    <name type="scientific">Rhizodiscina lignyota</name>
    <dbReference type="NCBI Taxonomy" id="1504668"/>
    <lineage>
        <taxon>Eukaryota</taxon>
        <taxon>Fungi</taxon>
        <taxon>Dikarya</taxon>
        <taxon>Ascomycota</taxon>
        <taxon>Pezizomycotina</taxon>
        <taxon>Dothideomycetes</taxon>
        <taxon>Pleosporomycetidae</taxon>
        <taxon>Aulographales</taxon>
        <taxon>Rhizodiscinaceae</taxon>
        <taxon>Rhizodiscina</taxon>
    </lineage>
</organism>
<comment type="caution">
    <text evidence="5">The sequence shown here is derived from an EMBL/GenBank/DDBJ whole genome shotgun (WGS) entry which is preliminary data.</text>
</comment>
<gene>
    <name evidence="5" type="ORF">NA57DRAFT_62338</name>
</gene>
<comment type="similarity">
    <text evidence="1 4">Belongs to the short-chain dehydrogenases/reductases (SDR) family.</text>
</comment>
<dbReference type="EMBL" id="ML978144">
    <property type="protein sequence ID" value="KAF2092628.1"/>
    <property type="molecule type" value="Genomic_DNA"/>
</dbReference>
<evidence type="ECO:0000256" key="3">
    <source>
        <dbReference type="ARBA" id="ARBA00023002"/>
    </source>
</evidence>
<evidence type="ECO:0000256" key="2">
    <source>
        <dbReference type="ARBA" id="ARBA00022857"/>
    </source>
</evidence>
<dbReference type="PANTHER" id="PTHR44229">
    <property type="entry name" value="15-HYDROXYPROSTAGLANDIN DEHYDROGENASE [NAD(+)]"/>
    <property type="match status" value="1"/>
</dbReference>
<protein>
    <recommendedName>
        <fullName evidence="7">15-hydroxyprostaglandin dehydrogenase</fullName>
    </recommendedName>
</protein>
<dbReference type="GO" id="GO:0016491">
    <property type="term" value="F:oxidoreductase activity"/>
    <property type="evidence" value="ECO:0007669"/>
    <property type="project" value="UniProtKB-KW"/>
</dbReference>
<dbReference type="InterPro" id="IPR036291">
    <property type="entry name" value="NAD(P)-bd_dom_sf"/>
</dbReference>
<dbReference type="AlphaFoldDB" id="A0A9P4I350"/>
<dbReference type="PRINTS" id="PR00080">
    <property type="entry name" value="SDRFAMILY"/>
</dbReference>
<dbReference type="Proteomes" id="UP000799772">
    <property type="component" value="Unassembled WGS sequence"/>
</dbReference>
<evidence type="ECO:0000313" key="6">
    <source>
        <dbReference type="Proteomes" id="UP000799772"/>
    </source>
</evidence>
<sequence>MASAAKVALITGGASGIGLAVVVRLLESGWNCTILDFNLQHLEEAKQKLGPQVLFIKCNVANYDEQSRAFVQSWEKWRRLDFVFANAGIGDRIDWLQPAKELPNGSPEKPDMMVVDICLTGAAYSSYLGLHYFRKYSSPGGKIVFTSSQAGLYPHGRGTMYTAAKHAIVGLTRSMGKRLGSDTIPITANCVCPGAVITNIRADAVNQATPPEHETPISTVVRAVEQCLEDDSFQGRVLECSGGNIHNVPIREYPDETTKALWSGGHRDKIDQELLAKQMAEKRAIIARNLVH</sequence>
<dbReference type="SUPFAM" id="SSF51735">
    <property type="entry name" value="NAD(P)-binding Rossmann-fold domains"/>
    <property type="match status" value="1"/>
</dbReference>
<dbReference type="PANTHER" id="PTHR44229:SF4">
    <property type="entry name" value="15-HYDROXYPROSTAGLANDIN DEHYDROGENASE [NAD(+)]"/>
    <property type="match status" value="1"/>
</dbReference>
<dbReference type="OrthoDB" id="37659at2759"/>
<dbReference type="Pfam" id="PF00106">
    <property type="entry name" value="adh_short"/>
    <property type="match status" value="1"/>
</dbReference>
<name>A0A9P4I350_9PEZI</name>
<evidence type="ECO:0000256" key="4">
    <source>
        <dbReference type="RuleBase" id="RU000363"/>
    </source>
</evidence>
<evidence type="ECO:0008006" key="7">
    <source>
        <dbReference type="Google" id="ProtNLM"/>
    </source>
</evidence>
<keyword evidence="3" id="KW-0560">Oxidoreductase</keyword>
<evidence type="ECO:0000256" key="1">
    <source>
        <dbReference type="ARBA" id="ARBA00006484"/>
    </source>
</evidence>
<keyword evidence="2" id="KW-0521">NADP</keyword>
<proteinExistence type="inferred from homology"/>
<dbReference type="InterPro" id="IPR020904">
    <property type="entry name" value="Sc_DH/Rdtase_CS"/>
</dbReference>
<keyword evidence="6" id="KW-1185">Reference proteome</keyword>